<evidence type="ECO:0000256" key="1">
    <source>
        <dbReference type="SAM" id="Phobius"/>
    </source>
</evidence>
<feature type="transmembrane region" description="Helical" evidence="1">
    <location>
        <begin position="48"/>
        <end position="67"/>
    </location>
</feature>
<evidence type="ECO:0000313" key="3">
    <source>
        <dbReference type="Proteomes" id="UP000092247"/>
    </source>
</evidence>
<dbReference type="AlphaFoldDB" id="A0A1B8HKF5"/>
<name>A0A1B8HKF5_9GAMM</name>
<keyword evidence="1" id="KW-0472">Membrane</keyword>
<organism evidence="2 3">
    <name type="scientific">Morganella psychrotolerans</name>
    <dbReference type="NCBI Taxonomy" id="368603"/>
    <lineage>
        <taxon>Bacteria</taxon>
        <taxon>Pseudomonadati</taxon>
        <taxon>Pseudomonadota</taxon>
        <taxon>Gammaproteobacteria</taxon>
        <taxon>Enterobacterales</taxon>
        <taxon>Morganellaceae</taxon>
        <taxon>Morganella</taxon>
    </lineage>
</organism>
<gene>
    <name evidence="2" type="ORF">AYY17_18020</name>
</gene>
<protein>
    <submittedName>
        <fullName evidence="2">Uncharacterized protein</fullName>
    </submittedName>
</protein>
<keyword evidence="1" id="KW-0812">Transmembrane</keyword>
<feature type="transmembrane region" description="Helical" evidence="1">
    <location>
        <begin position="7"/>
        <end position="28"/>
    </location>
</feature>
<sequence length="159" mass="18479">MPNKKSTIYINGLSVIIGTITYLIVVVHQSFFRVYGYYGDMYEAVSDYYNGMGLFYLLYSIILICLLRVQITKLSPCKWGALYIIFPTLIPMIAWHFYTCLKQSIYQKSCFDMSLYDFLIRVLISFIGSYSYVFVMFSVASFTLLVAIKKLVLKCENKK</sequence>
<evidence type="ECO:0000313" key="2">
    <source>
        <dbReference type="EMBL" id="OBU09713.1"/>
    </source>
</evidence>
<feature type="transmembrane region" description="Helical" evidence="1">
    <location>
        <begin position="79"/>
        <end position="98"/>
    </location>
</feature>
<comment type="caution">
    <text evidence="2">The sequence shown here is derived from an EMBL/GenBank/DDBJ whole genome shotgun (WGS) entry which is preliminary data.</text>
</comment>
<reference evidence="2 3" key="1">
    <citation type="submission" date="2016-06" db="EMBL/GenBank/DDBJ databases">
        <authorList>
            <person name="Kjaerup R.B."/>
            <person name="Dalgaard T.S."/>
            <person name="Juul-Madsen H.R."/>
        </authorList>
    </citation>
    <scope>NUCLEOTIDE SEQUENCE [LARGE SCALE GENOMIC DNA]</scope>
    <source>
        <strain evidence="2 3">GCSL-Mp3</strain>
    </source>
</reference>
<feature type="transmembrane region" description="Helical" evidence="1">
    <location>
        <begin position="118"/>
        <end position="148"/>
    </location>
</feature>
<accession>A0A1B8HKF5</accession>
<proteinExistence type="predicted"/>
<dbReference type="EMBL" id="LZEX01000008">
    <property type="protein sequence ID" value="OBU09713.1"/>
    <property type="molecule type" value="Genomic_DNA"/>
</dbReference>
<keyword evidence="1" id="KW-1133">Transmembrane helix</keyword>
<dbReference type="Proteomes" id="UP000092247">
    <property type="component" value="Unassembled WGS sequence"/>
</dbReference>